<dbReference type="AlphaFoldDB" id="A0ABC8T649"/>
<dbReference type="PROSITE" id="PS01361">
    <property type="entry name" value="ZF_DOF_1"/>
    <property type="match status" value="1"/>
</dbReference>
<keyword evidence="3" id="KW-0862">Zinc</keyword>
<keyword evidence="6" id="KW-0804">Transcription</keyword>
<dbReference type="PROSITE" id="PS50884">
    <property type="entry name" value="ZF_DOF_2"/>
    <property type="match status" value="1"/>
</dbReference>
<keyword evidence="7 8" id="KW-0539">Nucleus</keyword>
<accession>A0ABC8T649</accession>
<dbReference type="GO" id="GO:0005634">
    <property type="term" value="C:nucleus"/>
    <property type="evidence" value="ECO:0007669"/>
    <property type="project" value="UniProtKB-SubCell"/>
</dbReference>
<keyword evidence="12" id="KW-1185">Reference proteome</keyword>
<feature type="compositionally biased region" description="Basic and acidic residues" evidence="9">
    <location>
        <begin position="68"/>
        <end position="80"/>
    </location>
</feature>
<dbReference type="PANTHER" id="PTHR31089">
    <property type="entry name" value="CYCLIC DOF FACTOR 2"/>
    <property type="match status" value="1"/>
</dbReference>
<evidence type="ECO:0000256" key="2">
    <source>
        <dbReference type="ARBA" id="ARBA00022771"/>
    </source>
</evidence>
<gene>
    <name evidence="11" type="ORF">ILEXP_LOCUS31885</name>
</gene>
<protein>
    <recommendedName>
        <fullName evidence="10">Dof-type domain-containing protein</fullName>
    </recommendedName>
</protein>
<organism evidence="11 12">
    <name type="scientific">Ilex paraguariensis</name>
    <name type="common">yerba mate</name>
    <dbReference type="NCBI Taxonomy" id="185542"/>
    <lineage>
        <taxon>Eukaryota</taxon>
        <taxon>Viridiplantae</taxon>
        <taxon>Streptophyta</taxon>
        <taxon>Embryophyta</taxon>
        <taxon>Tracheophyta</taxon>
        <taxon>Spermatophyta</taxon>
        <taxon>Magnoliopsida</taxon>
        <taxon>eudicotyledons</taxon>
        <taxon>Gunneridae</taxon>
        <taxon>Pentapetalae</taxon>
        <taxon>asterids</taxon>
        <taxon>campanulids</taxon>
        <taxon>Aquifoliales</taxon>
        <taxon>Aquifoliaceae</taxon>
        <taxon>Ilex</taxon>
    </lineage>
</organism>
<dbReference type="InterPro" id="IPR003851">
    <property type="entry name" value="Znf_Dof"/>
</dbReference>
<evidence type="ECO:0000256" key="8">
    <source>
        <dbReference type="PROSITE-ProRule" id="PRU00071"/>
    </source>
</evidence>
<evidence type="ECO:0000256" key="6">
    <source>
        <dbReference type="ARBA" id="ARBA00023163"/>
    </source>
</evidence>
<feature type="compositionally biased region" description="Polar residues" evidence="9">
    <location>
        <begin position="46"/>
        <end position="55"/>
    </location>
</feature>
<evidence type="ECO:0000256" key="4">
    <source>
        <dbReference type="ARBA" id="ARBA00023015"/>
    </source>
</evidence>
<reference evidence="11 12" key="1">
    <citation type="submission" date="2024-02" db="EMBL/GenBank/DDBJ databases">
        <authorList>
            <person name="Vignale AGUSTIN F."/>
            <person name="Sosa J E."/>
            <person name="Modenutti C."/>
        </authorList>
    </citation>
    <scope>NUCLEOTIDE SEQUENCE [LARGE SCALE GENOMIC DNA]</scope>
</reference>
<dbReference type="PANTHER" id="PTHR31089:SF75">
    <property type="entry name" value="CYCLIC DOF FACTOR 2"/>
    <property type="match status" value="1"/>
</dbReference>
<feature type="compositionally biased region" description="Polar residues" evidence="9">
    <location>
        <begin position="386"/>
        <end position="400"/>
    </location>
</feature>
<evidence type="ECO:0000313" key="11">
    <source>
        <dbReference type="EMBL" id="CAK9162924.1"/>
    </source>
</evidence>
<evidence type="ECO:0000259" key="10">
    <source>
        <dbReference type="PROSITE" id="PS50884"/>
    </source>
</evidence>
<dbReference type="GO" id="GO:0008270">
    <property type="term" value="F:zinc ion binding"/>
    <property type="evidence" value="ECO:0007669"/>
    <property type="project" value="UniProtKB-KW"/>
</dbReference>
<comment type="caution">
    <text evidence="11">The sequence shown here is derived from an EMBL/GenBank/DDBJ whole genome shotgun (WGS) entry which is preliminary data.</text>
</comment>
<evidence type="ECO:0000256" key="3">
    <source>
        <dbReference type="ARBA" id="ARBA00022833"/>
    </source>
</evidence>
<feature type="compositionally biased region" description="Polar residues" evidence="9">
    <location>
        <begin position="88"/>
        <end position="111"/>
    </location>
</feature>
<evidence type="ECO:0000256" key="7">
    <source>
        <dbReference type="ARBA" id="ARBA00023242"/>
    </source>
</evidence>
<feature type="region of interest" description="Disordered" evidence="9">
    <location>
        <begin position="386"/>
        <end position="405"/>
    </location>
</feature>
<proteinExistence type="predicted"/>
<dbReference type="Proteomes" id="UP001642360">
    <property type="component" value="Unassembled WGS sequence"/>
</dbReference>
<feature type="domain" description="Dof-type" evidence="10">
    <location>
        <begin position="147"/>
        <end position="201"/>
    </location>
</feature>
<evidence type="ECO:0000256" key="5">
    <source>
        <dbReference type="ARBA" id="ARBA00023125"/>
    </source>
</evidence>
<dbReference type="InterPro" id="IPR045174">
    <property type="entry name" value="Dof"/>
</dbReference>
<dbReference type="GO" id="GO:0003677">
    <property type="term" value="F:DNA binding"/>
    <property type="evidence" value="ECO:0007669"/>
    <property type="project" value="UniProtKB-UniRule"/>
</dbReference>
<evidence type="ECO:0000256" key="1">
    <source>
        <dbReference type="ARBA" id="ARBA00022723"/>
    </source>
</evidence>
<keyword evidence="5 8" id="KW-0238">DNA-binding</keyword>
<feature type="region of interest" description="Disordered" evidence="9">
    <location>
        <begin position="281"/>
        <end position="305"/>
    </location>
</feature>
<evidence type="ECO:0000256" key="9">
    <source>
        <dbReference type="SAM" id="MobiDB-lite"/>
    </source>
</evidence>
<name>A0ABC8T649_9AQUA</name>
<dbReference type="Pfam" id="PF02701">
    <property type="entry name" value="Zn_ribbon_Dof"/>
    <property type="match status" value="1"/>
</dbReference>
<comment type="subcellular location">
    <subcellularLocation>
        <location evidence="8">Nucleus</location>
    </subcellularLocation>
</comment>
<keyword evidence="1" id="KW-0479">Metal-binding</keyword>
<feature type="region of interest" description="Disordered" evidence="9">
    <location>
        <begin position="24"/>
        <end position="144"/>
    </location>
</feature>
<evidence type="ECO:0000313" key="12">
    <source>
        <dbReference type="Proteomes" id="UP001642360"/>
    </source>
</evidence>
<keyword evidence="2 8" id="KW-0863">Zinc-finger</keyword>
<sequence length="506" mass="54903">MSEVRDPGIKLFGKTIALPDISAADCGGACLAPSTDPAGRDGPTQDHPSSSNSSPQEDDLTRAGEGQEPEKDPPEGKPIDPEEEDGAQSLTSVELTNANATSEINKSSKTLSVDDDAAPVRSIKTEEEQSETSNSQEKSPKKPDKILPCPRCNSMDTKFCYYNNYNVNQPRHFCKNCQRYWTAGGTMRNVPVGAGRRKNKNSAPHYRHITVSEALQNPRADVPNGIHHPALNPNGTVLTFGSDTPFCESMASVLNIAENTVGNSSQNGFHKPELKIPVSYVVGDDGKDHSSGSSVTASSSKDEVSKTVLPDPLMRNFQSFPPQGQCLPGAPWPFPWNTAQWNSPVYPPPAVCPAGFLMPFYPAAPYWGGNVPQTWNVTWITQPTMSQDHLTPTSGPNSPTLGKHSREDSLLKTTNMGEEEPQKEGNPEKCLWIPKTLRIDDPGEAAKSSIWATLGIKHDKAESISGAGLFKAFQSKGNEKDHRETYTVLKANPAALYRSVTFNESS</sequence>
<keyword evidence="4" id="KW-0805">Transcription regulation</keyword>
<dbReference type="EMBL" id="CAUOFW020003947">
    <property type="protein sequence ID" value="CAK9162924.1"/>
    <property type="molecule type" value="Genomic_DNA"/>
</dbReference>